<evidence type="ECO:0000256" key="3">
    <source>
        <dbReference type="ARBA" id="ARBA00022898"/>
    </source>
</evidence>
<dbReference type="InterPro" id="IPR001926">
    <property type="entry name" value="TrpB-like_PALP"/>
</dbReference>
<reference evidence="7" key="1">
    <citation type="submission" date="2020-03" db="EMBL/GenBank/DDBJ databases">
        <title>Solimonas marina sp. nov., isolated from deep seawater of the Pacific Ocean.</title>
        <authorList>
            <person name="Liu X."/>
            <person name="Lai Q."/>
            <person name="Sun F."/>
            <person name="Gai Y."/>
            <person name="Li G."/>
            <person name="Shao Z."/>
        </authorList>
    </citation>
    <scope>NUCLEOTIDE SEQUENCE</scope>
    <source>
        <strain evidence="7">C16B3</strain>
    </source>
</reference>
<gene>
    <name evidence="7" type="ORF">G7Y82_14660</name>
</gene>
<dbReference type="InterPro" id="IPR027278">
    <property type="entry name" value="ACCD_DCysDesulf"/>
</dbReference>
<accession>A0A970B765</accession>
<dbReference type="PIRSF" id="PIRSF006278">
    <property type="entry name" value="ACCD_DCysDesulf"/>
    <property type="match status" value="1"/>
</dbReference>
<evidence type="ECO:0000313" key="7">
    <source>
        <dbReference type="EMBL" id="NKF23558.1"/>
    </source>
</evidence>
<dbReference type="Pfam" id="PF00291">
    <property type="entry name" value="PALP"/>
    <property type="match status" value="1"/>
</dbReference>
<dbReference type="PANTHER" id="PTHR43780:SF2">
    <property type="entry name" value="1-AMINOCYCLOPROPANE-1-CARBOXYLATE DEAMINASE-RELATED"/>
    <property type="match status" value="1"/>
</dbReference>
<dbReference type="GO" id="GO:0019148">
    <property type="term" value="F:D-cysteine desulfhydrase activity"/>
    <property type="evidence" value="ECO:0007669"/>
    <property type="project" value="TreeGrafter"/>
</dbReference>
<organism evidence="7 8">
    <name type="scientific">Solimonas marina</name>
    <dbReference type="NCBI Taxonomy" id="2714601"/>
    <lineage>
        <taxon>Bacteria</taxon>
        <taxon>Pseudomonadati</taxon>
        <taxon>Pseudomonadota</taxon>
        <taxon>Gammaproteobacteria</taxon>
        <taxon>Nevskiales</taxon>
        <taxon>Nevskiaceae</taxon>
        <taxon>Solimonas</taxon>
    </lineage>
</organism>
<comment type="similarity">
    <text evidence="2">Belongs to the ACC deaminase/D-cysteine desulfhydrase family.</text>
</comment>
<evidence type="ECO:0000313" key="8">
    <source>
        <dbReference type="Proteomes" id="UP000653472"/>
    </source>
</evidence>
<evidence type="ECO:0000259" key="6">
    <source>
        <dbReference type="Pfam" id="PF00291"/>
    </source>
</evidence>
<dbReference type="RefSeq" id="WP_168148876.1">
    <property type="nucleotide sequence ID" value="NZ_JAAVXB010000008.1"/>
</dbReference>
<comment type="cofactor">
    <cofactor evidence="1">
        <name>pyridoxal 5'-phosphate</name>
        <dbReference type="ChEBI" id="CHEBI:597326"/>
    </cofactor>
</comment>
<evidence type="ECO:0000256" key="5">
    <source>
        <dbReference type="PIRSR" id="PIRSR006278-2"/>
    </source>
</evidence>
<feature type="active site" description="Nucleophile" evidence="4">
    <location>
        <position position="86"/>
    </location>
</feature>
<keyword evidence="8" id="KW-1185">Reference proteome</keyword>
<feature type="domain" description="Tryptophan synthase beta chain-like PALP" evidence="6">
    <location>
        <begin position="20"/>
        <end position="327"/>
    </location>
</feature>
<dbReference type="PANTHER" id="PTHR43780">
    <property type="entry name" value="1-AMINOCYCLOPROPANE-1-CARBOXYLATE DEAMINASE-RELATED"/>
    <property type="match status" value="1"/>
</dbReference>
<protein>
    <submittedName>
        <fullName evidence="7">D-cysteine desulfhydrase family protein</fullName>
    </submittedName>
</protein>
<proteinExistence type="inferred from homology"/>
<evidence type="ECO:0000256" key="2">
    <source>
        <dbReference type="ARBA" id="ARBA00008639"/>
    </source>
</evidence>
<evidence type="ECO:0000256" key="4">
    <source>
        <dbReference type="PIRSR" id="PIRSR006278-1"/>
    </source>
</evidence>
<name>A0A970B765_9GAMM</name>
<dbReference type="Gene3D" id="3.40.50.1100">
    <property type="match status" value="2"/>
</dbReference>
<comment type="caution">
    <text evidence="7">The sequence shown here is derived from an EMBL/GenBank/DDBJ whole genome shotgun (WGS) entry which is preliminary data.</text>
</comment>
<dbReference type="AlphaFoldDB" id="A0A970B765"/>
<evidence type="ECO:0000256" key="1">
    <source>
        <dbReference type="ARBA" id="ARBA00001933"/>
    </source>
</evidence>
<dbReference type="InterPro" id="IPR036052">
    <property type="entry name" value="TrpB-like_PALP_sf"/>
</dbReference>
<feature type="modified residue" description="N6-(pyridoxal phosphate)lysine" evidence="5">
    <location>
        <position position="59"/>
    </location>
</feature>
<sequence>MDLNKTVEACAAFNNFPRVRLATLPTPLEEAVHLSAALKGPRIFFKRDDLTGAGLGGNKVRKLEFVLARALESGADTVVVVGGFQSNLARIASAMGARLGLQVELVLGGLPDEPRPMTGNLLLDRLFGAKVTMVDTEIRWEFGDAVQVVVERLQREGRKPFVVPLGGAGPEGMAGYVNATQEMLEQFEAIGIEPDYLAVPIGSGGTYSGLMLGALHFDAPYRVLGISVSRTRDYLLERVPAEAASAAVQLGLDAVPGADDLLIHDDYVGTGYGESTAGAMEAIRLVAETEGILLDPVYSAKCMHGVIELIRRGEIGADQTLVFLHTGGWPALFAYAPESFGVSDGPKA</sequence>
<dbReference type="SUPFAM" id="SSF53686">
    <property type="entry name" value="Tryptophan synthase beta subunit-like PLP-dependent enzymes"/>
    <property type="match status" value="1"/>
</dbReference>
<keyword evidence="3 5" id="KW-0663">Pyridoxal phosphate</keyword>
<dbReference type="Proteomes" id="UP000653472">
    <property type="component" value="Unassembled WGS sequence"/>
</dbReference>
<dbReference type="EMBL" id="JAAVXB010000008">
    <property type="protein sequence ID" value="NKF23558.1"/>
    <property type="molecule type" value="Genomic_DNA"/>
</dbReference>